<feature type="modified residue" description="4-aspartylphosphate" evidence="1">
    <location>
        <position position="66"/>
    </location>
</feature>
<evidence type="ECO:0000313" key="3">
    <source>
        <dbReference type="EMBL" id="MCO8277643.1"/>
    </source>
</evidence>
<dbReference type="EMBL" id="JAMYJR010000062">
    <property type="protein sequence ID" value="MCO8277643.1"/>
    <property type="molecule type" value="Genomic_DNA"/>
</dbReference>
<dbReference type="InterPro" id="IPR001789">
    <property type="entry name" value="Sig_transdc_resp-reg_receiver"/>
</dbReference>
<accession>A0ABT1E3G1</accession>
<dbReference type="Proteomes" id="UP001523369">
    <property type="component" value="Unassembled WGS sequence"/>
</dbReference>
<organism evidence="3 4">
    <name type="scientific">Paractinoplanes aksuensis</name>
    <dbReference type="NCBI Taxonomy" id="2939490"/>
    <lineage>
        <taxon>Bacteria</taxon>
        <taxon>Bacillati</taxon>
        <taxon>Actinomycetota</taxon>
        <taxon>Actinomycetes</taxon>
        <taxon>Micromonosporales</taxon>
        <taxon>Micromonosporaceae</taxon>
        <taxon>Paractinoplanes</taxon>
    </lineage>
</organism>
<reference evidence="3 4" key="1">
    <citation type="submission" date="2022-06" db="EMBL/GenBank/DDBJ databases">
        <title>New Species of the Genus Actinoplanes, ActinopZanes ferrugineus.</title>
        <authorList>
            <person name="Ding P."/>
        </authorList>
    </citation>
    <scope>NUCLEOTIDE SEQUENCE [LARGE SCALE GENOMIC DNA]</scope>
    <source>
        <strain evidence="3 4">TRM88003</strain>
    </source>
</reference>
<protein>
    <submittedName>
        <fullName evidence="3">Response regulator</fullName>
    </submittedName>
</protein>
<evidence type="ECO:0000259" key="2">
    <source>
        <dbReference type="PROSITE" id="PS50110"/>
    </source>
</evidence>
<dbReference type="InterPro" id="IPR011006">
    <property type="entry name" value="CheY-like_superfamily"/>
</dbReference>
<dbReference type="SUPFAM" id="SSF52172">
    <property type="entry name" value="CheY-like"/>
    <property type="match status" value="1"/>
</dbReference>
<keyword evidence="1" id="KW-0597">Phosphoprotein</keyword>
<evidence type="ECO:0000256" key="1">
    <source>
        <dbReference type="PROSITE-ProRule" id="PRU00169"/>
    </source>
</evidence>
<gene>
    <name evidence="3" type="ORF">M1L60_44410</name>
</gene>
<dbReference type="InterPro" id="IPR052893">
    <property type="entry name" value="TCS_response_regulator"/>
</dbReference>
<dbReference type="SMART" id="SM00448">
    <property type="entry name" value="REC"/>
    <property type="match status" value="1"/>
</dbReference>
<dbReference type="PANTHER" id="PTHR44520">
    <property type="entry name" value="RESPONSE REGULATOR RCP1-RELATED"/>
    <property type="match status" value="1"/>
</dbReference>
<dbReference type="Pfam" id="PF00072">
    <property type="entry name" value="Response_reg"/>
    <property type="match status" value="1"/>
</dbReference>
<dbReference type="Gene3D" id="3.40.50.2300">
    <property type="match status" value="1"/>
</dbReference>
<name>A0ABT1E3G1_9ACTN</name>
<dbReference type="RefSeq" id="WP_253243653.1">
    <property type="nucleotide sequence ID" value="NZ_JAMYJR010000062.1"/>
</dbReference>
<dbReference type="PROSITE" id="PS50110">
    <property type="entry name" value="RESPONSE_REGULATORY"/>
    <property type="match status" value="1"/>
</dbReference>
<evidence type="ECO:0000313" key="4">
    <source>
        <dbReference type="Proteomes" id="UP001523369"/>
    </source>
</evidence>
<comment type="caution">
    <text evidence="3">The sequence shown here is derived from an EMBL/GenBank/DDBJ whole genome shotgun (WGS) entry which is preliminary data.</text>
</comment>
<dbReference type="PANTHER" id="PTHR44520:SF1">
    <property type="entry name" value="TWO-COMPONENT SYSTEM REGULATORY PROTEIN"/>
    <property type="match status" value="1"/>
</dbReference>
<feature type="domain" description="Response regulatory" evidence="2">
    <location>
        <begin position="8"/>
        <end position="133"/>
    </location>
</feature>
<proteinExistence type="predicted"/>
<keyword evidence="4" id="KW-1185">Reference proteome</keyword>
<sequence length="147" mass="16279">MTADDQIELLLVQDDPADRVLTLDDLTDHKLVNHLEAVSDVATAMAYLLGAAPYETPHVPDLVLLDLNLPRHDGRTLLKRLRETPATAPVPVILLVNSPAAEHILRAQDLPVQGYAVKPVTFEHLAAVVRDLHELGFRVIRHRRATS</sequence>